<evidence type="ECO:0000313" key="3">
    <source>
        <dbReference type="Proteomes" id="UP000054166"/>
    </source>
</evidence>
<dbReference type="HOGENOM" id="CLU_2414076_0_0_1"/>
<keyword evidence="3" id="KW-1185">Reference proteome</keyword>
<dbReference type="InParanoid" id="A0A0C3BKP5"/>
<reference evidence="2 3" key="1">
    <citation type="submission" date="2014-04" db="EMBL/GenBank/DDBJ databases">
        <authorList>
            <consortium name="DOE Joint Genome Institute"/>
            <person name="Kuo A."/>
            <person name="Tarkka M."/>
            <person name="Buscot F."/>
            <person name="Kohler A."/>
            <person name="Nagy L.G."/>
            <person name="Floudas D."/>
            <person name="Copeland A."/>
            <person name="Barry K.W."/>
            <person name="Cichocki N."/>
            <person name="Veneault-Fourrey C."/>
            <person name="LaButti K."/>
            <person name="Lindquist E.A."/>
            <person name="Lipzen A."/>
            <person name="Lundell T."/>
            <person name="Morin E."/>
            <person name="Murat C."/>
            <person name="Sun H."/>
            <person name="Tunlid A."/>
            <person name="Henrissat B."/>
            <person name="Grigoriev I.V."/>
            <person name="Hibbett D.S."/>
            <person name="Martin F."/>
            <person name="Nordberg H.P."/>
            <person name="Cantor M.N."/>
            <person name="Hua S.X."/>
        </authorList>
    </citation>
    <scope>NUCLEOTIDE SEQUENCE [LARGE SCALE GENOMIC DNA]</scope>
    <source>
        <strain evidence="2 3">F 1598</strain>
    </source>
</reference>
<organism evidence="2 3">
    <name type="scientific">Piloderma croceum (strain F 1598)</name>
    <dbReference type="NCBI Taxonomy" id="765440"/>
    <lineage>
        <taxon>Eukaryota</taxon>
        <taxon>Fungi</taxon>
        <taxon>Dikarya</taxon>
        <taxon>Basidiomycota</taxon>
        <taxon>Agaricomycotina</taxon>
        <taxon>Agaricomycetes</taxon>
        <taxon>Agaricomycetidae</taxon>
        <taxon>Atheliales</taxon>
        <taxon>Atheliaceae</taxon>
        <taxon>Piloderma</taxon>
    </lineage>
</organism>
<accession>A0A0C3BKP5</accession>
<name>A0A0C3BKP5_PILCF</name>
<protein>
    <submittedName>
        <fullName evidence="2">Uncharacterized protein</fullName>
    </submittedName>
</protein>
<feature type="region of interest" description="Disordered" evidence="1">
    <location>
        <begin position="1"/>
        <end position="23"/>
    </location>
</feature>
<dbReference type="EMBL" id="KN832980">
    <property type="protein sequence ID" value="KIM87008.1"/>
    <property type="molecule type" value="Genomic_DNA"/>
</dbReference>
<gene>
    <name evidence="2" type="ORF">PILCRDRAFT_4246</name>
</gene>
<sequence length="92" mass="10080">MNRPHIESNQSRNSRKATPMTASLGPDRYLVIPNASHALRRVPDNHPANEVVDSGRAFFNYSDMAELSIFASFSSSVESSWANCDSAGLPAR</sequence>
<dbReference type="Proteomes" id="UP000054166">
    <property type="component" value="Unassembled WGS sequence"/>
</dbReference>
<evidence type="ECO:0000313" key="2">
    <source>
        <dbReference type="EMBL" id="KIM87008.1"/>
    </source>
</evidence>
<reference evidence="3" key="2">
    <citation type="submission" date="2015-01" db="EMBL/GenBank/DDBJ databases">
        <title>Evolutionary Origins and Diversification of the Mycorrhizal Mutualists.</title>
        <authorList>
            <consortium name="DOE Joint Genome Institute"/>
            <consortium name="Mycorrhizal Genomics Consortium"/>
            <person name="Kohler A."/>
            <person name="Kuo A."/>
            <person name="Nagy L.G."/>
            <person name="Floudas D."/>
            <person name="Copeland A."/>
            <person name="Barry K.W."/>
            <person name="Cichocki N."/>
            <person name="Veneault-Fourrey C."/>
            <person name="LaButti K."/>
            <person name="Lindquist E.A."/>
            <person name="Lipzen A."/>
            <person name="Lundell T."/>
            <person name="Morin E."/>
            <person name="Murat C."/>
            <person name="Riley R."/>
            <person name="Ohm R."/>
            <person name="Sun H."/>
            <person name="Tunlid A."/>
            <person name="Henrissat B."/>
            <person name="Grigoriev I.V."/>
            <person name="Hibbett D.S."/>
            <person name="Martin F."/>
        </authorList>
    </citation>
    <scope>NUCLEOTIDE SEQUENCE [LARGE SCALE GENOMIC DNA]</scope>
    <source>
        <strain evidence="3">F 1598</strain>
    </source>
</reference>
<evidence type="ECO:0000256" key="1">
    <source>
        <dbReference type="SAM" id="MobiDB-lite"/>
    </source>
</evidence>
<proteinExistence type="predicted"/>
<dbReference type="AlphaFoldDB" id="A0A0C3BKP5"/>